<keyword evidence="2" id="KW-0805">Transcription regulation</keyword>
<dbReference type="InterPro" id="IPR007630">
    <property type="entry name" value="RNA_pol_sigma70_r4"/>
</dbReference>
<dbReference type="InterPro" id="IPR036388">
    <property type="entry name" value="WH-like_DNA-bd_sf"/>
</dbReference>
<protein>
    <submittedName>
        <fullName evidence="9">SigE family RNA polymerase sigma factor</fullName>
    </submittedName>
</protein>
<dbReference type="Gene3D" id="1.10.1740.10">
    <property type="match status" value="1"/>
</dbReference>
<comment type="caution">
    <text evidence="9">The sequence shown here is derived from an EMBL/GenBank/DDBJ whole genome shotgun (WGS) entry which is preliminary data.</text>
</comment>
<accession>A0A4R0IW60</accession>
<dbReference type="SUPFAM" id="SSF88946">
    <property type="entry name" value="Sigma2 domain of RNA polymerase sigma factors"/>
    <property type="match status" value="1"/>
</dbReference>
<evidence type="ECO:0000259" key="8">
    <source>
        <dbReference type="Pfam" id="PF04545"/>
    </source>
</evidence>
<evidence type="ECO:0000256" key="1">
    <source>
        <dbReference type="ARBA" id="ARBA00010641"/>
    </source>
</evidence>
<dbReference type="NCBIfam" id="TIGR02937">
    <property type="entry name" value="sigma70-ECF"/>
    <property type="match status" value="1"/>
</dbReference>
<dbReference type="Gene3D" id="1.10.10.10">
    <property type="entry name" value="Winged helix-like DNA-binding domain superfamily/Winged helix DNA-binding domain"/>
    <property type="match status" value="1"/>
</dbReference>
<name>A0A4R0IW60_9ACTN</name>
<dbReference type="Pfam" id="PF04542">
    <property type="entry name" value="Sigma70_r2"/>
    <property type="match status" value="1"/>
</dbReference>
<dbReference type="NCBIfam" id="TIGR02983">
    <property type="entry name" value="SigE-fam_strep"/>
    <property type="match status" value="1"/>
</dbReference>
<dbReference type="GO" id="GO:0003677">
    <property type="term" value="F:DNA binding"/>
    <property type="evidence" value="ECO:0007669"/>
    <property type="project" value="UniProtKB-KW"/>
</dbReference>
<dbReference type="InterPro" id="IPR013325">
    <property type="entry name" value="RNA_pol_sigma_r2"/>
</dbReference>
<dbReference type="InterPro" id="IPR039425">
    <property type="entry name" value="RNA_pol_sigma-70-like"/>
</dbReference>
<evidence type="ECO:0000256" key="2">
    <source>
        <dbReference type="ARBA" id="ARBA00023015"/>
    </source>
</evidence>
<evidence type="ECO:0000259" key="7">
    <source>
        <dbReference type="Pfam" id="PF04542"/>
    </source>
</evidence>
<comment type="similarity">
    <text evidence="1">Belongs to the sigma-70 factor family. ECF subfamily.</text>
</comment>
<keyword evidence="3" id="KW-0731">Sigma factor</keyword>
<organism evidence="9 10">
    <name type="scientific">Kribbella speibonae</name>
    <dbReference type="NCBI Taxonomy" id="1572660"/>
    <lineage>
        <taxon>Bacteria</taxon>
        <taxon>Bacillati</taxon>
        <taxon>Actinomycetota</taxon>
        <taxon>Actinomycetes</taxon>
        <taxon>Propionibacteriales</taxon>
        <taxon>Kribbellaceae</taxon>
        <taxon>Kribbella</taxon>
    </lineage>
</organism>
<dbReference type="AlphaFoldDB" id="A0A4R0IW60"/>
<reference evidence="9 10" key="1">
    <citation type="submission" date="2019-02" db="EMBL/GenBank/DDBJ databases">
        <title>Kribbella capetownensis sp. nov. and Kribbella speibonae sp. nov., isolated from soil.</title>
        <authorList>
            <person name="Curtis S.M."/>
            <person name="Norton I."/>
            <person name="Everest G.J."/>
            <person name="Meyers P.R."/>
        </authorList>
    </citation>
    <scope>NUCLEOTIDE SEQUENCE [LARGE SCALE GENOMIC DNA]</scope>
    <source>
        <strain evidence="9 10">YM55</strain>
    </source>
</reference>
<evidence type="ECO:0000256" key="5">
    <source>
        <dbReference type="ARBA" id="ARBA00023163"/>
    </source>
</evidence>
<dbReference type="GO" id="GO:0006352">
    <property type="term" value="P:DNA-templated transcription initiation"/>
    <property type="evidence" value="ECO:0007669"/>
    <property type="project" value="InterPro"/>
</dbReference>
<evidence type="ECO:0000313" key="9">
    <source>
        <dbReference type="EMBL" id="TCC35836.1"/>
    </source>
</evidence>
<feature type="region of interest" description="Disordered" evidence="6">
    <location>
        <begin position="116"/>
        <end position="139"/>
    </location>
</feature>
<dbReference type="PANTHER" id="PTHR43133:SF50">
    <property type="entry name" value="ECF RNA POLYMERASE SIGMA FACTOR SIGM"/>
    <property type="match status" value="1"/>
</dbReference>
<evidence type="ECO:0000256" key="3">
    <source>
        <dbReference type="ARBA" id="ARBA00023082"/>
    </source>
</evidence>
<dbReference type="GO" id="GO:0016987">
    <property type="term" value="F:sigma factor activity"/>
    <property type="evidence" value="ECO:0007669"/>
    <property type="project" value="UniProtKB-KW"/>
</dbReference>
<dbReference type="CDD" id="cd06171">
    <property type="entry name" value="Sigma70_r4"/>
    <property type="match status" value="1"/>
</dbReference>
<feature type="domain" description="RNA polymerase sigma-70 region 2" evidence="7">
    <location>
        <begin position="61"/>
        <end position="123"/>
    </location>
</feature>
<proteinExistence type="inferred from homology"/>
<dbReference type="Proteomes" id="UP000294225">
    <property type="component" value="Unassembled WGS sequence"/>
</dbReference>
<sequence>MPLAHSPYRSGHGRVQKTAACCNSVGNRTATHGVEPGDRDLGRVALTRATEDFEEFAKARTPQLYRSAWLLAGEHHLAEDLVQETLAKLYRAWRRVEQTDNPAAYAQTVLARTYISQRRRRSSTERPVERTPDRADQTGDHELRLSLLQAMAELSPLDRAVLVLRYFEDRSAEQVADDLGKNTGAIRTRTSRALSRLRAVLGDEAVHLAAL</sequence>
<feature type="compositionally biased region" description="Basic and acidic residues" evidence="6">
    <location>
        <begin position="122"/>
        <end position="139"/>
    </location>
</feature>
<feature type="domain" description="RNA polymerase sigma-70 region 4" evidence="8">
    <location>
        <begin position="150"/>
        <end position="199"/>
    </location>
</feature>
<keyword evidence="4" id="KW-0238">DNA-binding</keyword>
<dbReference type="InterPro" id="IPR007627">
    <property type="entry name" value="RNA_pol_sigma70_r2"/>
</dbReference>
<dbReference type="InterPro" id="IPR014284">
    <property type="entry name" value="RNA_pol_sigma-70_dom"/>
</dbReference>
<dbReference type="EMBL" id="SJKC01000003">
    <property type="protein sequence ID" value="TCC35836.1"/>
    <property type="molecule type" value="Genomic_DNA"/>
</dbReference>
<dbReference type="Pfam" id="PF04545">
    <property type="entry name" value="Sigma70_r4"/>
    <property type="match status" value="1"/>
</dbReference>
<dbReference type="InterPro" id="IPR013324">
    <property type="entry name" value="RNA_pol_sigma_r3/r4-like"/>
</dbReference>
<dbReference type="InterPro" id="IPR014325">
    <property type="entry name" value="RNA_pol_sigma-E_actinobac"/>
</dbReference>
<dbReference type="PANTHER" id="PTHR43133">
    <property type="entry name" value="RNA POLYMERASE ECF-TYPE SIGMA FACTO"/>
    <property type="match status" value="1"/>
</dbReference>
<evidence type="ECO:0000256" key="4">
    <source>
        <dbReference type="ARBA" id="ARBA00023125"/>
    </source>
</evidence>
<gene>
    <name evidence="9" type="ORF">E0H92_24345</name>
</gene>
<evidence type="ECO:0000313" key="10">
    <source>
        <dbReference type="Proteomes" id="UP000294225"/>
    </source>
</evidence>
<keyword evidence="5" id="KW-0804">Transcription</keyword>
<dbReference type="SUPFAM" id="SSF88659">
    <property type="entry name" value="Sigma3 and sigma4 domains of RNA polymerase sigma factors"/>
    <property type="match status" value="1"/>
</dbReference>
<evidence type="ECO:0000256" key="6">
    <source>
        <dbReference type="SAM" id="MobiDB-lite"/>
    </source>
</evidence>